<dbReference type="RefSeq" id="WP_245884729.1">
    <property type="nucleotide sequence ID" value="NZ_PVTL01000004.1"/>
</dbReference>
<protein>
    <recommendedName>
        <fullName evidence="4">3-methyladenine DNA glycosylase</fullName>
    </recommendedName>
</protein>
<name>A0A2T0VEF9_9MICO</name>
<proteinExistence type="predicted"/>
<evidence type="ECO:0008006" key="4">
    <source>
        <dbReference type="Google" id="ProtNLM"/>
    </source>
</evidence>
<feature type="region of interest" description="Disordered" evidence="1">
    <location>
        <begin position="20"/>
        <end position="44"/>
    </location>
</feature>
<evidence type="ECO:0000256" key="1">
    <source>
        <dbReference type="SAM" id="MobiDB-lite"/>
    </source>
</evidence>
<reference evidence="2 3" key="1">
    <citation type="submission" date="2018-03" db="EMBL/GenBank/DDBJ databases">
        <title>Genomic Encyclopedia of Type Strains, Phase III (KMG-III): the genomes of soil and plant-associated and newly described type strains.</title>
        <authorList>
            <person name="Whitman W."/>
        </authorList>
    </citation>
    <scope>NUCLEOTIDE SEQUENCE [LARGE SCALE GENOMIC DNA]</scope>
    <source>
        <strain evidence="2 3">CGMCC 1.12484</strain>
    </source>
</reference>
<accession>A0A2T0VEF9</accession>
<dbReference type="EMBL" id="PVTL01000004">
    <property type="protein sequence ID" value="PRY68583.1"/>
    <property type="molecule type" value="Genomic_DNA"/>
</dbReference>
<feature type="compositionally biased region" description="Basic and acidic residues" evidence="1">
    <location>
        <begin position="23"/>
        <end position="44"/>
    </location>
</feature>
<evidence type="ECO:0000313" key="3">
    <source>
        <dbReference type="Proteomes" id="UP000237983"/>
    </source>
</evidence>
<keyword evidence="3" id="KW-1185">Reference proteome</keyword>
<dbReference type="Proteomes" id="UP000237983">
    <property type="component" value="Unassembled WGS sequence"/>
</dbReference>
<comment type="caution">
    <text evidence="2">The sequence shown here is derived from an EMBL/GenBank/DDBJ whole genome shotgun (WGS) entry which is preliminary data.</text>
</comment>
<sequence>MPTAPIAELVTPVSTTELSASAWHDREAAHQSRADEFTRGRRERSSVGATHPVDDFLFTYYPFRPGLLRRWHPGADVVLRDAAGESRASWKWYRSQGNDVSVDAVAFTEANRRSIRFILGLLASTATRQASFGCFGLHEWAMVYQKDELRHEVPLRLGQRDTDAVVKSHNIVCTHFDAFRFFTPEAVGLNRRYPTRENQPELEQSGCLHAGMDVYKWVTKLGPLIPGELLLDCFELARDIRQTDMRASPYDLSDWGYAPIAIETADGKAEYVQSQRRYTERGNVLRARVIATVEPVLSSFSA</sequence>
<evidence type="ECO:0000313" key="2">
    <source>
        <dbReference type="EMBL" id="PRY68583.1"/>
    </source>
</evidence>
<dbReference type="AlphaFoldDB" id="A0A2T0VEF9"/>
<gene>
    <name evidence="2" type="ORF">B0I08_104286</name>
</gene>
<organism evidence="2 3">
    <name type="scientific">Glaciihabitans tibetensis</name>
    <dbReference type="NCBI Taxonomy" id="1266600"/>
    <lineage>
        <taxon>Bacteria</taxon>
        <taxon>Bacillati</taxon>
        <taxon>Actinomycetota</taxon>
        <taxon>Actinomycetes</taxon>
        <taxon>Micrococcales</taxon>
        <taxon>Microbacteriaceae</taxon>
        <taxon>Glaciihabitans</taxon>
    </lineage>
</organism>